<evidence type="ECO:0000313" key="1">
    <source>
        <dbReference type="EMBL" id="MPN48088.1"/>
    </source>
</evidence>
<name>A0A645IA11_9ZZZZ</name>
<protein>
    <submittedName>
        <fullName evidence="1">Uncharacterized protein</fullName>
    </submittedName>
</protein>
<reference evidence="1" key="1">
    <citation type="submission" date="2019-08" db="EMBL/GenBank/DDBJ databases">
        <authorList>
            <person name="Kucharzyk K."/>
            <person name="Murdoch R.W."/>
            <person name="Higgins S."/>
            <person name="Loffler F."/>
        </authorList>
    </citation>
    <scope>NUCLEOTIDE SEQUENCE</scope>
</reference>
<proteinExistence type="predicted"/>
<dbReference type="EMBL" id="VSSQ01110082">
    <property type="protein sequence ID" value="MPN48088.1"/>
    <property type="molecule type" value="Genomic_DNA"/>
</dbReference>
<comment type="caution">
    <text evidence="1">The sequence shown here is derived from an EMBL/GenBank/DDBJ whole genome shotgun (WGS) entry which is preliminary data.</text>
</comment>
<organism evidence="1">
    <name type="scientific">bioreactor metagenome</name>
    <dbReference type="NCBI Taxonomy" id="1076179"/>
    <lineage>
        <taxon>unclassified sequences</taxon>
        <taxon>metagenomes</taxon>
        <taxon>ecological metagenomes</taxon>
    </lineage>
</organism>
<accession>A0A645IA11</accession>
<dbReference type="AlphaFoldDB" id="A0A645IA11"/>
<sequence>MQHVGEVDRCAHGVHKALRLHHELRELDLVERAQAVGQLHTGLELAIALPCHRCFPLLRGLVEAFHRKRLAARTARGRHGCQRGVTRDELVSHDGGERIDQRIETTASLRRRQRHLQRVLQVHGMPVEARFDIMLASHALCAYALEAWLMAHGRRIARGVGLDRPGPLGRVAVGGPGVVADDDRQYKSASDD</sequence>
<gene>
    <name evidence="1" type="ORF">SDC9_195692</name>
</gene>